<evidence type="ECO:0000256" key="5">
    <source>
        <dbReference type="SAM" id="SignalP"/>
    </source>
</evidence>
<evidence type="ECO:0000259" key="6">
    <source>
        <dbReference type="PROSITE" id="PS51007"/>
    </source>
</evidence>
<sequence length="344" mass="38554">MYRLLLFIAVFSLAGLMALMPAPAARHIVPEMAVAQLLAELGDTLVVQADTALAGVSAEAGRQIVHTGFASGPDGNRISKQSKHFVCTACHNMEREDPDLTVADPQARLEYARDNGLPFLQGTTLYGAVDRTRFYNGDYEKKYGSLVEAARNDLREAIQLCATECSQGRALAPWEMESVVAYLQSIGLKVKDLELSVQDLEILETARREGKGLEKARQLVRSRFLQGSPATFVAPPEDRKAGYPVDTTSVENGRLVYELSCLHCHENEKYSFFRLDHAQLTFQHLAKHFPKYTQYSTYQVGRYGTSPVPGYKPYMPNYTLEKMSHQQMEDLRAYIEFRAEGQGR</sequence>
<evidence type="ECO:0000256" key="2">
    <source>
        <dbReference type="ARBA" id="ARBA00022723"/>
    </source>
</evidence>
<gene>
    <name evidence="7" type="ORF">FRY97_19985</name>
</gene>
<dbReference type="Gene3D" id="1.10.760.10">
    <property type="entry name" value="Cytochrome c-like domain"/>
    <property type="match status" value="1"/>
</dbReference>
<keyword evidence="1 4" id="KW-0349">Heme</keyword>
<dbReference type="Proteomes" id="UP000321580">
    <property type="component" value="Unassembled WGS sequence"/>
</dbReference>
<comment type="caution">
    <text evidence="7">The sequence shown here is derived from an EMBL/GenBank/DDBJ whole genome shotgun (WGS) entry which is preliminary data.</text>
</comment>
<proteinExistence type="predicted"/>
<keyword evidence="8" id="KW-1185">Reference proteome</keyword>
<keyword evidence="2 4" id="KW-0479">Metal-binding</keyword>
<dbReference type="GO" id="GO:0046872">
    <property type="term" value="F:metal ion binding"/>
    <property type="evidence" value="ECO:0007669"/>
    <property type="project" value="UniProtKB-KW"/>
</dbReference>
<dbReference type="InterPro" id="IPR036909">
    <property type="entry name" value="Cyt_c-like_dom_sf"/>
</dbReference>
<name>A0A5C6RG55_9BACT</name>
<feature type="signal peptide" evidence="5">
    <location>
        <begin position="1"/>
        <end position="24"/>
    </location>
</feature>
<keyword evidence="3 4" id="KW-0408">Iron</keyword>
<protein>
    <submittedName>
        <fullName evidence="7">Cytochrome c</fullName>
    </submittedName>
</protein>
<reference evidence="7 8" key="1">
    <citation type="submission" date="2019-08" db="EMBL/GenBank/DDBJ databases">
        <title>Genome of Phaeodactylibacter luteus.</title>
        <authorList>
            <person name="Bowman J.P."/>
        </authorList>
    </citation>
    <scope>NUCLEOTIDE SEQUENCE [LARGE SCALE GENOMIC DNA]</scope>
    <source>
        <strain evidence="7 8">KCTC 42180</strain>
    </source>
</reference>
<organism evidence="7 8">
    <name type="scientific">Phaeodactylibacter luteus</name>
    <dbReference type="NCBI Taxonomy" id="1564516"/>
    <lineage>
        <taxon>Bacteria</taxon>
        <taxon>Pseudomonadati</taxon>
        <taxon>Bacteroidota</taxon>
        <taxon>Saprospiria</taxon>
        <taxon>Saprospirales</taxon>
        <taxon>Haliscomenobacteraceae</taxon>
        <taxon>Phaeodactylibacter</taxon>
    </lineage>
</organism>
<accession>A0A5C6RG55</accession>
<evidence type="ECO:0000256" key="3">
    <source>
        <dbReference type="ARBA" id="ARBA00023004"/>
    </source>
</evidence>
<feature type="chain" id="PRO_5023150171" evidence="5">
    <location>
        <begin position="25"/>
        <end position="344"/>
    </location>
</feature>
<dbReference type="GO" id="GO:0009055">
    <property type="term" value="F:electron transfer activity"/>
    <property type="evidence" value="ECO:0007669"/>
    <property type="project" value="InterPro"/>
</dbReference>
<dbReference type="SUPFAM" id="SSF46626">
    <property type="entry name" value="Cytochrome c"/>
    <property type="match status" value="1"/>
</dbReference>
<dbReference type="RefSeq" id="WP_147169393.1">
    <property type="nucleotide sequence ID" value="NZ_VOOR01000069.1"/>
</dbReference>
<dbReference type="GO" id="GO:0020037">
    <property type="term" value="F:heme binding"/>
    <property type="evidence" value="ECO:0007669"/>
    <property type="project" value="InterPro"/>
</dbReference>
<feature type="domain" description="Cytochrome c" evidence="6">
    <location>
        <begin position="56"/>
        <end position="187"/>
    </location>
</feature>
<evidence type="ECO:0000256" key="1">
    <source>
        <dbReference type="ARBA" id="ARBA00022617"/>
    </source>
</evidence>
<dbReference type="PROSITE" id="PS51007">
    <property type="entry name" value="CYTC"/>
    <property type="match status" value="2"/>
</dbReference>
<evidence type="ECO:0000313" key="8">
    <source>
        <dbReference type="Proteomes" id="UP000321580"/>
    </source>
</evidence>
<dbReference type="OrthoDB" id="9779283at2"/>
<feature type="domain" description="Cytochrome c" evidence="6">
    <location>
        <begin position="248"/>
        <end position="339"/>
    </location>
</feature>
<evidence type="ECO:0000313" key="7">
    <source>
        <dbReference type="EMBL" id="TXB61277.1"/>
    </source>
</evidence>
<dbReference type="InterPro" id="IPR009056">
    <property type="entry name" value="Cyt_c-like_dom"/>
</dbReference>
<dbReference type="EMBL" id="VOOR01000069">
    <property type="protein sequence ID" value="TXB61277.1"/>
    <property type="molecule type" value="Genomic_DNA"/>
</dbReference>
<dbReference type="AlphaFoldDB" id="A0A5C6RG55"/>
<evidence type="ECO:0000256" key="4">
    <source>
        <dbReference type="PROSITE-ProRule" id="PRU00433"/>
    </source>
</evidence>
<keyword evidence="5" id="KW-0732">Signal</keyword>